<feature type="region of interest" description="Disordered" evidence="2">
    <location>
        <begin position="1134"/>
        <end position="1154"/>
    </location>
</feature>
<dbReference type="OrthoDB" id="195843at2759"/>
<organism evidence="3 4">
    <name type="scientific">Sarcophilus harrisii</name>
    <name type="common">Tasmanian devil</name>
    <name type="synonym">Sarcophilus laniarius</name>
    <dbReference type="NCBI Taxonomy" id="9305"/>
    <lineage>
        <taxon>Eukaryota</taxon>
        <taxon>Metazoa</taxon>
        <taxon>Chordata</taxon>
        <taxon>Craniata</taxon>
        <taxon>Vertebrata</taxon>
        <taxon>Euteleostomi</taxon>
        <taxon>Mammalia</taxon>
        <taxon>Metatheria</taxon>
        <taxon>Dasyuromorphia</taxon>
        <taxon>Dasyuridae</taxon>
        <taxon>Sarcophilus</taxon>
    </lineage>
</organism>
<reference evidence="3 4" key="1">
    <citation type="journal article" date="2011" name="Proc. Natl. Acad. Sci. U.S.A.">
        <title>Genetic diversity and population structure of the endangered marsupial Sarcophilus harrisii (Tasmanian devil).</title>
        <authorList>
            <person name="Miller W."/>
            <person name="Hayes V.M."/>
            <person name="Ratan A."/>
            <person name="Petersen D.C."/>
            <person name="Wittekindt N.E."/>
            <person name="Miller J."/>
            <person name="Walenz B."/>
            <person name="Knight J."/>
            <person name="Qi J."/>
            <person name="Zhao F."/>
            <person name="Wang Q."/>
            <person name="Bedoya-Reina O.C."/>
            <person name="Katiyar N."/>
            <person name="Tomsho L.P."/>
            <person name="Kasson L.M."/>
            <person name="Hardie R.A."/>
            <person name="Woodbridge P."/>
            <person name="Tindall E.A."/>
            <person name="Bertelsen M.F."/>
            <person name="Dixon D."/>
            <person name="Pyecroft S."/>
            <person name="Helgen K.M."/>
            <person name="Lesk A.M."/>
            <person name="Pringle T.H."/>
            <person name="Patterson N."/>
            <person name="Zhang Y."/>
            <person name="Kreiss A."/>
            <person name="Woods G.M."/>
            <person name="Jones M.E."/>
            <person name="Schuster S.C."/>
        </authorList>
    </citation>
    <scope>NUCLEOTIDE SEQUENCE [LARGE SCALE GENOMIC DNA]</scope>
</reference>
<name>G3WKK2_SARHA</name>
<dbReference type="Proteomes" id="UP000007648">
    <property type="component" value="Unassembled WGS sequence"/>
</dbReference>
<dbReference type="GeneID" id="100930760"/>
<feature type="compositionally biased region" description="Gly residues" evidence="2">
    <location>
        <begin position="1135"/>
        <end position="1145"/>
    </location>
</feature>
<reference evidence="3" key="2">
    <citation type="submission" date="2025-08" db="UniProtKB">
        <authorList>
            <consortium name="Ensembl"/>
        </authorList>
    </citation>
    <scope>IDENTIFICATION</scope>
</reference>
<feature type="compositionally biased region" description="Low complexity" evidence="2">
    <location>
        <begin position="1044"/>
        <end position="1076"/>
    </location>
</feature>
<feature type="region of interest" description="Disordered" evidence="2">
    <location>
        <begin position="945"/>
        <end position="995"/>
    </location>
</feature>
<evidence type="ECO:0000313" key="3">
    <source>
        <dbReference type="Ensembl" id="ENSSHAP00000015957.2"/>
    </source>
</evidence>
<feature type="compositionally biased region" description="Low complexity" evidence="2">
    <location>
        <begin position="14"/>
        <end position="23"/>
    </location>
</feature>
<dbReference type="KEGG" id="shr:100930760"/>
<keyword evidence="1" id="KW-0175">Coiled coil</keyword>
<dbReference type="RefSeq" id="XP_031804806.1">
    <property type="nucleotide sequence ID" value="XM_031948946.1"/>
</dbReference>
<dbReference type="PANTHER" id="PTHR22028">
    <property type="entry name" value="SFI1 SPINDLE BODY DOMAIN-CONTAINING PROTEIN-RELATED"/>
    <property type="match status" value="1"/>
</dbReference>
<proteinExistence type="predicted"/>
<evidence type="ECO:0000256" key="2">
    <source>
        <dbReference type="SAM" id="MobiDB-lite"/>
    </source>
</evidence>
<dbReference type="CTD" id="9814"/>
<dbReference type="AlphaFoldDB" id="G3WKK2"/>
<evidence type="ECO:0000256" key="1">
    <source>
        <dbReference type="SAM" id="Coils"/>
    </source>
</evidence>
<accession>G3WKK2</accession>
<dbReference type="InterPro" id="IPR052270">
    <property type="entry name" value="CACF_protein"/>
</dbReference>
<feature type="coiled-coil region" evidence="1">
    <location>
        <begin position="1215"/>
        <end position="1249"/>
    </location>
</feature>
<feature type="region of interest" description="Disordered" evidence="2">
    <location>
        <begin position="1"/>
        <end position="80"/>
    </location>
</feature>
<protein>
    <submittedName>
        <fullName evidence="3">SFI1 centrin binding protein</fullName>
    </submittedName>
</protein>
<dbReference type="InParanoid" id="G3WKK2"/>
<evidence type="ECO:0000313" key="4">
    <source>
        <dbReference type="Proteomes" id="UP000007648"/>
    </source>
</evidence>
<dbReference type="GeneTree" id="ENSGT00940000154110"/>
<sequence>MPERSGRTPGSQPGAMASSLGAAAGRGGRADLSRAGSSAAKARSPRTPQAPKGPRSRGPPVPARPMPGEGRPPPGQLAHAWNRGGRLRELRARCLARKFFLLWAQQTFGRVFPLRARCHYEKRLLQRTFGEWREEWWLCRREWKLRVRADCHYRYTLYNVTFQAWRTYVQQRRDQRLKQRRAEDHAARQTLWPAWKHWLIYVDVRRTKREMRAVAQGFRQQSLLRVPWGAWRRRLRRRREDRAMDILALQHWGISLQFWAWSRWQQQFLRVQIIQKKEAEAVRLYEGRERHRALRAWRSYVQGRREKQHRAQLAGQFRCATVVRAGFLVWRAAWEQRKRLHAHQARIEALAVRMALRHAFERWKHYMLVSAEEAASWLAAEEHHRRRLMLNGFRALKENVARSRLHRLRKNLAHGQYQAMLLQRFWHVWCVRVEQREDAKQLPQLLRALGHHREVLLHKSLQLWSQNAQGSRHEKAQSAKAEHFYRTRSLSVLFGAWKSFSCQRRAQRARWVEAASFHRESVTRWAFDTWWQKMCLQREARLSQRMAVLHNEQRALRSVWSTWCRRAAELSLERRGQAAARAHHRLGQLRKAFRIWKENLGALRDQRAGVLRAEAFHAGLLLRLAWSRWREYVAGQNAKWEKAVRAHRHYRRTLLRKALAAWMTYQERVKVVLGQVAEREGRHRRECLRWGLGLWRENALARREEARKILGAEEHYRRTLLRKVFVHWRDTAFLRAHTRQQEAVALTEARRQLGRGRLRALFQRWRARAQSASQQRVRLQRAARHHGARLLKAAWARWRTYHSQCVRKKLLRRQAARLEARRLCCSCFSTWKRQLGEKRQEQQATVRALWFWSFTLQGKVWDAWLGFVLERRRKKARLERAVLAYHGGLVHEGVTRLLRFTAGMKSFRGRLHARQQAQMAFNLHRVVRRCAMLWKHKALAKDPRGAASRKRVTFEVPPAVAPPSAAGEAAPDTERKEAPRGPRKHWGWPLQLASGDPQLPDLSAIRAVRKPPRCPNFLLDSLERDGLAGRLGPGPLLSAPPGPSASLLAPGPSAGIHADPGGLPKAPGPGPLHAGAAPPPSCSVEGDPDPWDRVAVAMALSEPGAREPASALATTGHVQPGAARLLLEAPLGSKGRPGPGPGAAGGARADAGRRTPGILGDGGELEAELEEIQEKLLSYWAKKQSLRSWQRQASSLKEWLELSVGDPRPEEAAAGLQVRLELQQAEEQISRLTEELRAQRQQVQGYLARIRVLRATIL</sequence>
<reference evidence="3" key="3">
    <citation type="submission" date="2025-09" db="UniProtKB">
        <authorList>
            <consortium name="Ensembl"/>
        </authorList>
    </citation>
    <scope>IDENTIFICATION</scope>
</reference>
<keyword evidence="4" id="KW-1185">Reference proteome</keyword>
<dbReference type="Ensembl" id="ENSSHAT00000016088.2">
    <property type="protein sequence ID" value="ENSSHAP00000015957.2"/>
    <property type="gene ID" value="ENSSHAG00000013588.2"/>
</dbReference>
<feature type="compositionally biased region" description="Pro residues" evidence="2">
    <location>
        <begin position="57"/>
        <end position="75"/>
    </location>
</feature>
<dbReference type="GO" id="GO:0019902">
    <property type="term" value="F:phosphatase binding"/>
    <property type="evidence" value="ECO:0007669"/>
    <property type="project" value="TreeGrafter"/>
</dbReference>
<dbReference type="PANTHER" id="PTHR22028:SF4">
    <property type="entry name" value="PROTEIN SFI1 HOMOLOG"/>
    <property type="match status" value="1"/>
</dbReference>
<dbReference type="FunCoup" id="G3WKK2">
    <property type="interactions" value="1017"/>
</dbReference>
<gene>
    <name evidence="3" type="primary">SFI1</name>
</gene>
<feature type="compositionally biased region" description="Low complexity" evidence="2">
    <location>
        <begin position="33"/>
        <end position="46"/>
    </location>
</feature>
<feature type="region of interest" description="Disordered" evidence="2">
    <location>
        <begin position="1032"/>
        <end position="1088"/>
    </location>
</feature>